<gene>
    <name evidence="1" type="ORF">LSALG_LOCUS26582</name>
</gene>
<name>A0AA36E952_LACSI</name>
<dbReference type="Proteomes" id="UP001177003">
    <property type="component" value="Chromosome 5"/>
</dbReference>
<evidence type="ECO:0000313" key="1">
    <source>
        <dbReference type="EMBL" id="CAI9287203.1"/>
    </source>
</evidence>
<organism evidence="1 2">
    <name type="scientific">Lactuca saligna</name>
    <name type="common">Willowleaf lettuce</name>
    <dbReference type="NCBI Taxonomy" id="75948"/>
    <lineage>
        <taxon>Eukaryota</taxon>
        <taxon>Viridiplantae</taxon>
        <taxon>Streptophyta</taxon>
        <taxon>Embryophyta</taxon>
        <taxon>Tracheophyta</taxon>
        <taxon>Spermatophyta</taxon>
        <taxon>Magnoliopsida</taxon>
        <taxon>eudicotyledons</taxon>
        <taxon>Gunneridae</taxon>
        <taxon>Pentapetalae</taxon>
        <taxon>asterids</taxon>
        <taxon>campanulids</taxon>
        <taxon>Asterales</taxon>
        <taxon>Asteraceae</taxon>
        <taxon>Cichorioideae</taxon>
        <taxon>Cichorieae</taxon>
        <taxon>Lactucinae</taxon>
        <taxon>Lactuca</taxon>
    </lineage>
</organism>
<dbReference type="EMBL" id="OX465081">
    <property type="protein sequence ID" value="CAI9287203.1"/>
    <property type="molecule type" value="Genomic_DNA"/>
</dbReference>
<sequence length="181" mass="20944">MKSGENAWLKVDHNISAIRSNEGWTNEHLTRSVCKEEDEEMNKIGAKRFKISSPESLGASTVCGIKRIYVKYHNVYETNAMKVVRFDCIKNHAKKHDARNCNPSTLDELQWDLHHIVGVVGGLMDNFYSHLFNTKDPIAALYQMFQFKISVVLHFLTKWLQLQSIKSSRYVMLPLFTKCSY</sequence>
<accession>A0AA36E952</accession>
<evidence type="ECO:0000313" key="2">
    <source>
        <dbReference type="Proteomes" id="UP001177003"/>
    </source>
</evidence>
<protein>
    <submittedName>
        <fullName evidence="1">Uncharacterized protein</fullName>
    </submittedName>
</protein>
<proteinExistence type="predicted"/>
<dbReference type="AlphaFoldDB" id="A0AA36E952"/>
<reference evidence="1" key="1">
    <citation type="submission" date="2023-04" db="EMBL/GenBank/DDBJ databases">
        <authorList>
            <person name="Vijverberg K."/>
            <person name="Xiong W."/>
            <person name="Schranz E."/>
        </authorList>
    </citation>
    <scope>NUCLEOTIDE SEQUENCE</scope>
</reference>
<keyword evidence="2" id="KW-1185">Reference proteome</keyword>